<reference evidence="2" key="1">
    <citation type="submission" date="2015-02" db="EMBL/GenBank/DDBJ databases">
        <title>Genome Assembly of Bacillaceae bacterium MTCC 8252.</title>
        <authorList>
            <person name="Verma A."/>
            <person name="Khatri I."/>
            <person name="Mual P."/>
            <person name="Subramanian S."/>
            <person name="Krishnamurthi S."/>
        </authorList>
    </citation>
    <scope>NUCLEOTIDE SEQUENCE [LARGE SCALE GENOMIC DNA]</scope>
    <source>
        <strain evidence="2">MTCC 8252</strain>
    </source>
</reference>
<accession>A0A0F5HPI2</accession>
<keyword evidence="3" id="KW-1185">Reference proteome</keyword>
<sequence length="80" mass="9091">MRLPQKRCKRTAHLLNKFASYVPIFARRAEMSAKSMTTTIANSVLKRASAAPNIAGKWPLNNRGKNPLYRNGMDSIEWDK</sequence>
<dbReference type="STRING" id="1221996.QY95_03557"/>
<evidence type="ECO:0000256" key="1">
    <source>
        <dbReference type="SAM" id="MobiDB-lite"/>
    </source>
</evidence>
<feature type="region of interest" description="Disordered" evidence="1">
    <location>
        <begin position="55"/>
        <end position="80"/>
    </location>
</feature>
<dbReference type="EMBL" id="JWIR02000075">
    <property type="protein sequence ID" value="KKB35153.1"/>
    <property type="molecule type" value="Genomic_DNA"/>
</dbReference>
<dbReference type="Proteomes" id="UP000031563">
    <property type="component" value="Unassembled WGS sequence"/>
</dbReference>
<dbReference type="AlphaFoldDB" id="A0A0F5HPI2"/>
<gene>
    <name evidence="2" type="ORF">QY95_03557</name>
</gene>
<organism evidence="2 3">
    <name type="scientific">Bacillus thermotolerans</name>
    <name type="common">Quasibacillus thermotolerans</name>
    <dbReference type="NCBI Taxonomy" id="1221996"/>
    <lineage>
        <taxon>Bacteria</taxon>
        <taxon>Bacillati</taxon>
        <taxon>Bacillota</taxon>
        <taxon>Bacilli</taxon>
        <taxon>Bacillales</taxon>
        <taxon>Bacillaceae</taxon>
        <taxon>Bacillus</taxon>
    </lineage>
</organism>
<evidence type="ECO:0000313" key="3">
    <source>
        <dbReference type="Proteomes" id="UP000031563"/>
    </source>
</evidence>
<protein>
    <submittedName>
        <fullName evidence="2">Uncharacterized protein</fullName>
    </submittedName>
</protein>
<name>A0A0F5HPI2_BACTR</name>
<comment type="caution">
    <text evidence="2">The sequence shown here is derived from an EMBL/GenBank/DDBJ whole genome shotgun (WGS) entry which is preliminary data.</text>
</comment>
<proteinExistence type="predicted"/>
<evidence type="ECO:0000313" key="2">
    <source>
        <dbReference type="EMBL" id="KKB35153.1"/>
    </source>
</evidence>